<name>A0A9W6S5T1_9ACTN</name>
<accession>A0A9W6S5T1</accession>
<dbReference type="Proteomes" id="UP001165074">
    <property type="component" value="Unassembled WGS sequence"/>
</dbReference>
<protein>
    <recommendedName>
        <fullName evidence="4">Undecaprenyl-diphosphatase</fullName>
    </recommendedName>
</protein>
<evidence type="ECO:0008006" key="4">
    <source>
        <dbReference type="Google" id="ProtNLM"/>
    </source>
</evidence>
<evidence type="ECO:0000256" key="1">
    <source>
        <dbReference type="SAM" id="Phobius"/>
    </source>
</evidence>
<keyword evidence="3" id="KW-1185">Reference proteome</keyword>
<gene>
    <name evidence="2" type="ORF">Airi02_056350</name>
</gene>
<keyword evidence="1" id="KW-0812">Transmembrane</keyword>
<organism evidence="2 3">
    <name type="scientific">Actinoallomurus iriomotensis</name>
    <dbReference type="NCBI Taxonomy" id="478107"/>
    <lineage>
        <taxon>Bacteria</taxon>
        <taxon>Bacillati</taxon>
        <taxon>Actinomycetota</taxon>
        <taxon>Actinomycetes</taxon>
        <taxon>Streptosporangiales</taxon>
        <taxon>Thermomonosporaceae</taxon>
        <taxon>Actinoallomurus</taxon>
    </lineage>
</organism>
<dbReference type="AlphaFoldDB" id="A0A9W6S5T1"/>
<evidence type="ECO:0000313" key="2">
    <source>
        <dbReference type="EMBL" id="GLY87706.1"/>
    </source>
</evidence>
<comment type="caution">
    <text evidence="2">The sequence shown here is derived from an EMBL/GenBank/DDBJ whole genome shotgun (WGS) entry which is preliminary data.</text>
</comment>
<dbReference type="RefSeq" id="WP_285576936.1">
    <property type="nucleotide sequence ID" value="NZ_BSTK01000008.1"/>
</dbReference>
<proteinExistence type="predicted"/>
<feature type="transmembrane region" description="Helical" evidence="1">
    <location>
        <begin position="113"/>
        <end position="130"/>
    </location>
</feature>
<sequence>MLSDHLAVAPWLHTAAVACAKADPVLFAALLCWAWWAARRERAGVMAAALWAPIGAIAAVAANEPVERMPTVHWTAFHGLVVHSSDLPAPSDHAALAAATAAGLFLAGRRFGLAASGGWLVMAAALTLAGAAPDDIAGGTVVGVTVTLIGYVLFEGPMKRAVVWLRRTRLRSFTGEGKTS</sequence>
<reference evidence="2" key="1">
    <citation type="submission" date="2023-03" db="EMBL/GenBank/DDBJ databases">
        <title>Actinoallomurus iriomotensis NBRC 103684.</title>
        <authorList>
            <person name="Ichikawa N."/>
            <person name="Sato H."/>
            <person name="Tonouchi N."/>
        </authorList>
    </citation>
    <scope>NUCLEOTIDE SEQUENCE</scope>
    <source>
        <strain evidence="2">NBRC 103684</strain>
    </source>
</reference>
<feature type="transmembrane region" description="Helical" evidence="1">
    <location>
        <begin position="12"/>
        <end position="36"/>
    </location>
</feature>
<keyword evidence="1" id="KW-0472">Membrane</keyword>
<evidence type="ECO:0000313" key="3">
    <source>
        <dbReference type="Proteomes" id="UP001165074"/>
    </source>
</evidence>
<keyword evidence="1" id="KW-1133">Transmembrane helix</keyword>
<dbReference type="EMBL" id="BSTK01000008">
    <property type="protein sequence ID" value="GLY87706.1"/>
    <property type="molecule type" value="Genomic_DNA"/>
</dbReference>
<feature type="transmembrane region" description="Helical" evidence="1">
    <location>
        <begin position="136"/>
        <end position="154"/>
    </location>
</feature>